<dbReference type="PANTHER" id="PTHR11161">
    <property type="entry name" value="O-ACYLTRANSFERASE"/>
    <property type="match status" value="1"/>
</dbReference>
<dbReference type="AlphaFoldDB" id="A0A8T0FU17"/>
<feature type="domain" description="Acyltransferase 3" evidence="3">
    <location>
        <begin position="143"/>
        <end position="506"/>
    </location>
</feature>
<evidence type="ECO:0000256" key="1">
    <source>
        <dbReference type="SAM" id="MobiDB-lite"/>
    </source>
</evidence>
<keyword evidence="5" id="KW-1185">Reference proteome</keyword>
<keyword evidence="2" id="KW-0812">Transmembrane</keyword>
<feature type="transmembrane region" description="Helical" evidence="2">
    <location>
        <begin position="46"/>
        <end position="74"/>
    </location>
</feature>
<feature type="transmembrane region" description="Helical" evidence="2">
    <location>
        <begin position="420"/>
        <end position="439"/>
    </location>
</feature>
<comment type="caution">
    <text evidence="4">The sequence shown here is derived from an EMBL/GenBank/DDBJ whole genome shotgun (WGS) entry which is preliminary data.</text>
</comment>
<feature type="transmembrane region" description="Helical" evidence="2">
    <location>
        <begin position="293"/>
        <end position="314"/>
    </location>
</feature>
<evidence type="ECO:0000313" key="4">
    <source>
        <dbReference type="EMBL" id="KAF8793159.1"/>
    </source>
</evidence>
<evidence type="ECO:0000259" key="3">
    <source>
        <dbReference type="Pfam" id="PF01757"/>
    </source>
</evidence>
<gene>
    <name evidence="4" type="ORF">HNY73_004679</name>
</gene>
<feature type="region of interest" description="Disordered" evidence="1">
    <location>
        <begin position="1"/>
        <end position="26"/>
    </location>
</feature>
<dbReference type="InterPro" id="IPR052728">
    <property type="entry name" value="O2_lipid_transport_reg"/>
</dbReference>
<feature type="transmembrane region" description="Helical" evidence="2">
    <location>
        <begin position="482"/>
        <end position="506"/>
    </location>
</feature>
<reference evidence="4" key="2">
    <citation type="submission" date="2020-06" db="EMBL/GenBank/DDBJ databases">
        <authorList>
            <person name="Sheffer M."/>
        </authorList>
    </citation>
    <scope>NUCLEOTIDE SEQUENCE</scope>
</reference>
<dbReference type="GO" id="GO:0016747">
    <property type="term" value="F:acyltransferase activity, transferring groups other than amino-acyl groups"/>
    <property type="evidence" value="ECO:0007669"/>
    <property type="project" value="InterPro"/>
</dbReference>
<protein>
    <submittedName>
        <fullName evidence="4">Nose resistant to fluoxetine protein 6 like protein</fullName>
    </submittedName>
</protein>
<dbReference type="Pfam" id="PF01757">
    <property type="entry name" value="Acyl_transf_3"/>
    <property type="match status" value="1"/>
</dbReference>
<keyword evidence="2" id="KW-1133">Transmembrane helix</keyword>
<feature type="transmembrane region" description="Helical" evidence="2">
    <location>
        <begin position="451"/>
        <end position="470"/>
    </location>
</feature>
<feature type="transmembrane region" description="Helical" evidence="2">
    <location>
        <begin position="264"/>
        <end position="286"/>
    </location>
</feature>
<evidence type="ECO:0000256" key="2">
    <source>
        <dbReference type="SAM" id="Phobius"/>
    </source>
</evidence>
<accession>A0A8T0FU17</accession>
<reference evidence="4" key="1">
    <citation type="journal article" date="2020" name="bioRxiv">
        <title>Chromosome-level reference genome of the European wasp spider Argiope bruennichi: a resource for studies on range expansion and evolutionary adaptation.</title>
        <authorList>
            <person name="Sheffer M.M."/>
            <person name="Hoppe A."/>
            <person name="Krehenwinkel H."/>
            <person name="Uhl G."/>
            <person name="Kuss A.W."/>
            <person name="Jensen L."/>
            <person name="Jensen C."/>
            <person name="Gillespie R.G."/>
            <person name="Hoff K.J."/>
            <person name="Prost S."/>
        </authorList>
    </citation>
    <scope>NUCLEOTIDE SEQUENCE</scope>
</reference>
<feature type="transmembrane region" description="Helical" evidence="2">
    <location>
        <begin position="191"/>
        <end position="218"/>
    </location>
</feature>
<feature type="transmembrane region" description="Helical" evidence="2">
    <location>
        <begin position="379"/>
        <end position="400"/>
    </location>
</feature>
<organism evidence="4 5">
    <name type="scientific">Argiope bruennichi</name>
    <name type="common">Wasp spider</name>
    <name type="synonym">Aranea bruennichi</name>
    <dbReference type="NCBI Taxonomy" id="94029"/>
    <lineage>
        <taxon>Eukaryota</taxon>
        <taxon>Metazoa</taxon>
        <taxon>Ecdysozoa</taxon>
        <taxon>Arthropoda</taxon>
        <taxon>Chelicerata</taxon>
        <taxon>Arachnida</taxon>
        <taxon>Araneae</taxon>
        <taxon>Araneomorphae</taxon>
        <taxon>Entelegynae</taxon>
        <taxon>Araneoidea</taxon>
        <taxon>Araneidae</taxon>
        <taxon>Argiope</taxon>
    </lineage>
</organism>
<evidence type="ECO:0000313" key="5">
    <source>
        <dbReference type="Proteomes" id="UP000807504"/>
    </source>
</evidence>
<feature type="transmembrane region" description="Helical" evidence="2">
    <location>
        <begin position="351"/>
        <end position="367"/>
    </location>
</feature>
<dbReference type="InterPro" id="IPR002656">
    <property type="entry name" value="Acyl_transf_3_dom"/>
</dbReference>
<dbReference type="EMBL" id="JABXBU010000003">
    <property type="protein sequence ID" value="KAF8793159.1"/>
    <property type="molecule type" value="Genomic_DNA"/>
</dbReference>
<name>A0A8T0FU17_ARGBR</name>
<dbReference type="Proteomes" id="UP000807504">
    <property type="component" value="Unassembled WGS sequence"/>
</dbReference>
<proteinExistence type="predicted"/>
<dbReference type="PANTHER" id="PTHR11161:SF69">
    <property type="entry name" value="NOSE RESISTANT TO FLUOXETINE PROTEIN 6-LIKE PROTEIN"/>
    <property type="match status" value="1"/>
</dbReference>
<sequence>MEASSKSLGDDSRFQSNEPSNPSSLFNTTHRASEILLQRGPKELTAEAICMICLISAVLLLAFLGTSVTIYQFFFKDKEEKIKSLRNDSSGNFTNKVTVFEKGKKSNQDPAWLEDFKSFLKCFCLINNGRKILNFASSKGQIEYFNGLRVIGTAWVILIHTGTVYTQKLRYFPPENEEEIKPFLQYKAAQLYLNGSFAVDIFFVIRLTPLYMIVLGFYTTLFSYTGTGTACPTYDTHPACKKQWWWHFLYLNNFTKVQNTCMGWTWYLAADMQFYIISPLFMISLIRRPRFGYALTFVTICGSCVTNFLLTYQFDLIDGFSRLEFHLGDPRFGKRFTEFVNIVYVKPYTRISAYLVGLLLAIFLCQARINKRKIKNSMVTLYCGWITTVCFMWICIFSLYKREEVLSETAFYNGTKHLFFSLSLAWMIYVLYTGQAELINRCLSWKGFLPLSRLSYSVYLIHMLIVTRRIQQTEGGMDFSYMFWISLYIYTFFWGYVAAFIASLLFEVPTINCLDWLSKKKKKEKSN</sequence>
<feature type="compositionally biased region" description="Polar residues" evidence="1">
    <location>
        <begin position="14"/>
        <end position="26"/>
    </location>
</feature>
<keyword evidence="2" id="KW-0472">Membrane</keyword>